<dbReference type="GO" id="GO:0003677">
    <property type="term" value="F:DNA binding"/>
    <property type="evidence" value="ECO:0007669"/>
    <property type="project" value="UniProtKB-KW"/>
</dbReference>
<evidence type="ECO:0000256" key="9">
    <source>
        <dbReference type="ARBA" id="ARBA00034808"/>
    </source>
</evidence>
<evidence type="ECO:0000259" key="13">
    <source>
        <dbReference type="PROSITE" id="PS51217"/>
    </source>
</evidence>
<feature type="binding site" evidence="11">
    <location>
        <begin position="35"/>
        <end position="42"/>
    </location>
    <ligand>
        <name>ATP</name>
        <dbReference type="ChEBI" id="CHEBI:30616"/>
    </ligand>
</feature>
<keyword evidence="7" id="KW-0413">Isomerase</keyword>
<accession>A0A2M7W4R2</accession>
<evidence type="ECO:0000256" key="3">
    <source>
        <dbReference type="ARBA" id="ARBA00022801"/>
    </source>
</evidence>
<reference evidence="15" key="1">
    <citation type="submission" date="2017-09" db="EMBL/GenBank/DDBJ databases">
        <title>Depth-based differentiation of microbial function through sediment-hosted aquifers and enrichment of novel symbionts in the deep terrestrial subsurface.</title>
        <authorList>
            <person name="Probst A.J."/>
            <person name="Ladd B."/>
            <person name="Jarett J.K."/>
            <person name="Geller-Mcgrath D.E."/>
            <person name="Sieber C.M.K."/>
            <person name="Emerson J.B."/>
            <person name="Anantharaman K."/>
            <person name="Thomas B.C."/>
            <person name="Malmstrom R."/>
            <person name="Stieglmeier M."/>
            <person name="Klingl A."/>
            <person name="Woyke T."/>
            <person name="Ryan C.M."/>
            <person name="Banfield J.F."/>
        </authorList>
    </citation>
    <scope>NUCLEOTIDE SEQUENCE [LARGE SCALE GENOMIC DNA]</scope>
</reference>
<dbReference type="PROSITE" id="PS51217">
    <property type="entry name" value="UVRD_HELICASE_CTER"/>
    <property type="match status" value="1"/>
</dbReference>
<evidence type="ECO:0000256" key="5">
    <source>
        <dbReference type="ARBA" id="ARBA00022840"/>
    </source>
</evidence>
<dbReference type="GO" id="GO:0016787">
    <property type="term" value="F:hydrolase activity"/>
    <property type="evidence" value="ECO:0007669"/>
    <property type="project" value="UniProtKB-UniRule"/>
</dbReference>
<comment type="similarity">
    <text evidence="1">Belongs to the helicase family. UvrD subfamily.</text>
</comment>
<dbReference type="PANTHER" id="PTHR11070">
    <property type="entry name" value="UVRD / RECB / PCRA DNA HELICASE FAMILY MEMBER"/>
    <property type="match status" value="1"/>
</dbReference>
<dbReference type="AlphaFoldDB" id="A0A2M7W4R2"/>
<evidence type="ECO:0000256" key="10">
    <source>
        <dbReference type="ARBA" id="ARBA00048988"/>
    </source>
</evidence>
<evidence type="ECO:0000256" key="4">
    <source>
        <dbReference type="ARBA" id="ARBA00022806"/>
    </source>
</evidence>
<evidence type="ECO:0000259" key="12">
    <source>
        <dbReference type="PROSITE" id="PS51198"/>
    </source>
</evidence>
<protein>
    <recommendedName>
        <fullName evidence="9">DNA 3'-5' helicase</fullName>
        <ecNumber evidence="9">5.6.2.4</ecNumber>
    </recommendedName>
</protein>
<dbReference type="InterPro" id="IPR014017">
    <property type="entry name" value="DNA_helicase_UvrD-like_C"/>
</dbReference>
<evidence type="ECO:0000313" key="15">
    <source>
        <dbReference type="Proteomes" id="UP000230137"/>
    </source>
</evidence>
<evidence type="ECO:0000256" key="2">
    <source>
        <dbReference type="ARBA" id="ARBA00022741"/>
    </source>
</evidence>
<comment type="caution">
    <text evidence="14">The sequence shown here is derived from an EMBL/GenBank/DDBJ whole genome shotgun (WGS) entry which is preliminary data.</text>
</comment>
<dbReference type="InterPro" id="IPR000212">
    <property type="entry name" value="DNA_helicase_UvrD/REP"/>
</dbReference>
<sequence>MNNFKNINFEKYYQKLNSEQKKTVDVIEGPVLVLAGPGTGKTQVLALRIANILNKTQINPYNILCLTFTDIATVEMRERLLNIIGNSAYDIEINTFHGFANKIITEYSYFFNQYLDNQKQKGFRDLKSLNDLERLKIIKKLLIKSNYYRLKPLKNNLYFLGQITSTFSNLKREEISPEKLEFELNKLLTLDTKKSKTEHKILKNKVDRTRELKNLFIDYQNYLAENGLYDYEDMINWINSAIENNQELSLILQEKYQYILVDEFQDTNSSQLKLLENLTSFFKNNPNLFVVGDKNQSIYRFQGASNFNIKYFTNKYKKASQITLKENYRSSQNIIDLYSYFINPKNKILKATNNKVGKINLNIYDNIDQEIYSIVSDIKNRLKNKTKPENIAIFVRQNSQIDELVNYFKRTKIPYNIKRSENIFDDKIVINYLNLLKFISQPNNKILWGQIVFTFSELLGLENCYKIKTLNILKNSSYTQLNSKTKKLIDSIKELIIKSSDYDTAQIFERVFIDFGFKEKILKNENYLNLINIFQSIFGYVKKSRNSLKQILDDFNFAQTQNIKFLKDNKLYNSNYGVTISTVHSAKGTEYEIVYLPQMENSFWQKRSNELFIIPFSGNKINLKQETIDEERRLFYVALSRAKLNIEISVSSFRENKNIVLSRFISELDPKLLQTNRIISDQNLAKKIFSQKLENIKLDFKTREKNWLKNKVKYSSLSPTGMTNYLRCPKDYLIKNILHIPSIKSPAQSYGTAVHKAYEDFFVEYQNRREVPTINEFTKYFNNALENEILSKSELSHYQKDGHTLIKNYYSKNKDIFTVPIHTEYSFYNHNIYFDGIPLTGKIDKIEWINPQEKTVKVIDYKTGRARSRNEILGLTKKNDKSYLYQLMFYQLLGDLDYRFKLKWKIIETELEFLDNDFRFTKKKFHFSYIEMMEFKELIKSVWSDIQALKFEHKKGDYSCDFCDLF</sequence>
<dbReference type="InterPro" id="IPR013986">
    <property type="entry name" value="DExx_box_DNA_helicase_dom_sf"/>
</dbReference>
<proteinExistence type="inferred from homology"/>
<dbReference type="Pfam" id="PF00580">
    <property type="entry name" value="UvrD-helicase"/>
    <property type="match status" value="1"/>
</dbReference>
<dbReference type="EMBL" id="PFQF01000010">
    <property type="protein sequence ID" value="PJA20864.1"/>
    <property type="molecule type" value="Genomic_DNA"/>
</dbReference>
<dbReference type="Gene3D" id="1.10.486.10">
    <property type="entry name" value="PCRA, domain 4"/>
    <property type="match status" value="1"/>
</dbReference>
<dbReference type="Pfam" id="PF12705">
    <property type="entry name" value="PDDEXK_1"/>
    <property type="match status" value="1"/>
</dbReference>
<keyword evidence="6" id="KW-0238">DNA-binding</keyword>
<gene>
    <name evidence="14" type="ORF">COX60_00485</name>
</gene>
<dbReference type="PANTHER" id="PTHR11070:SF2">
    <property type="entry name" value="ATP-DEPENDENT DNA HELICASE SRS2"/>
    <property type="match status" value="1"/>
</dbReference>
<feature type="domain" description="UvrD-like helicase ATP-binding" evidence="12">
    <location>
        <begin position="14"/>
        <end position="331"/>
    </location>
</feature>
<evidence type="ECO:0000256" key="7">
    <source>
        <dbReference type="ARBA" id="ARBA00023235"/>
    </source>
</evidence>
<keyword evidence="4 11" id="KW-0347">Helicase</keyword>
<keyword evidence="3 11" id="KW-0378">Hydrolase</keyword>
<dbReference type="SUPFAM" id="SSF52540">
    <property type="entry name" value="P-loop containing nucleoside triphosphate hydrolases"/>
    <property type="match status" value="1"/>
</dbReference>
<evidence type="ECO:0000256" key="6">
    <source>
        <dbReference type="ARBA" id="ARBA00023125"/>
    </source>
</evidence>
<organism evidence="14 15">
    <name type="scientific">Candidatus Berkelbacteria bacterium CG_4_10_14_0_2_um_filter_35_9_33_12</name>
    <dbReference type="NCBI Taxonomy" id="1974499"/>
    <lineage>
        <taxon>Bacteria</taxon>
        <taxon>Candidatus Berkelbacteria</taxon>
    </lineage>
</organism>
<evidence type="ECO:0000256" key="8">
    <source>
        <dbReference type="ARBA" id="ARBA00034617"/>
    </source>
</evidence>
<dbReference type="Pfam" id="PF13361">
    <property type="entry name" value="UvrD_C"/>
    <property type="match status" value="1"/>
</dbReference>
<dbReference type="InterPro" id="IPR038726">
    <property type="entry name" value="PDDEXK_AddAB-type"/>
</dbReference>
<dbReference type="Gene3D" id="3.40.50.300">
    <property type="entry name" value="P-loop containing nucleotide triphosphate hydrolases"/>
    <property type="match status" value="2"/>
</dbReference>
<dbReference type="Proteomes" id="UP000230137">
    <property type="component" value="Unassembled WGS sequence"/>
</dbReference>
<comment type="catalytic activity">
    <reaction evidence="10">
        <text>ATP + H2O = ADP + phosphate + H(+)</text>
        <dbReference type="Rhea" id="RHEA:13065"/>
        <dbReference type="ChEBI" id="CHEBI:15377"/>
        <dbReference type="ChEBI" id="CHEBI:15378"/>
        <dbReference type="ChEBI" id="CHEBI:30616"/>
        <dbReference type="ChEBI" id="CHEBI:43474"/>
        <dbReference type="ChEBI" id="CHEBI:456216"/>
        <dbReference type="EC" id="5.6.2.4"/>
    </reaction>
</comment>
<evidence type="ECO:0000256" key="11">
    <source>
        <dbReference type="PROSITE-ProRule" id="PRU00560"/>
    </source>
</evidence>
<feature type="domain" description="UvrD-like helicase C-terminal" evidence="13">
    <location>
        <begin position="332"/>
        <end position="588"/>
    </location>
</feature>
<keyword evidence="5 11" id="KW-0067">ATP-binding</keyword>
<dbReference type="Gene3D" id="1.10.10.160">
    <property type="match status" value="1"/>
</dbReference>
<evidence type="ECO:0000256" key="1">
    <source>
        <dbReference type="ARBA" id="ARBA00009922"/>
    </source>
</evidence>
<dbReference type="InterPro" id="IPR027417">
    <property type="entry name" value="P-loop_NTPase"/>
</dbReference>
<dbReference type="GO" id="GO:0005524">
    <property type="term" value="F:ATP binding"/>
    <property type="evidence" value="ECO:0007669"/>
    <property type="project" value="UniProtKB-UniRule"/>
</dbReference>
<name>A0A2M7W4R2_9BACT</name>
<dbReference type="PROSITE" id="PS51198">
    <property type="entry name" value="UVRD_HELICASE_ATP_BIND"/>
    <property type="match status" value="1"/>
</dbReference>
<dbReference type="GO" id="GO:0000725">
    <property type="term" value="P:recombinational repair"/>
    <property type="evidence" value="ECO:0007669"/>
    <property type="project" value="TreeGrafter"/>
</dbReference>
<evidence type="ECO:0000313" key="14">
    <source>
        <dbReference type="EMBL" id="PJA20864.1"/>
    </source>
</evidence>
<keyword evidence="2 11" id="KW-0547">Nucleotide-binding</keyword>
<dbReference type="GO" id="GO:0043138">
    <property type="term" value="F:3'-5' DNA helicase activity"/>
    <property type="evidence" value="ECO:0007669"/>
    <property type="project" value="UniProtKB-EC"/>
</dbReference>
<dbReference type="InterPro" id="IPR014016">
    <property type="entry name" value="UvrD-like_ATP-bd"/>
</dbReference>
<comment type="catalytic activity">
    <reaction evidence="8">
        <text>Couples ATP hydrolysis with the unwinding of duplex DNA by translocating in the 3'-5' direction.</text>
        <dbReference type="EC" id="5.6.2.4"/>
    </reaction>
</comment>
<dbReference type="EC" id="5.6.2.4" evidence="9"/>
<dbReference type="CDD" id="cd17932">
    <property type="entry name" value="DEXQc_UvrD"/>
    <property type="match status" value="1"/>
</dbReference>